<dbReference type="GO" id="GO:0006865">
    <property type="term" value="P:amino acid transport"/>
    <property type="evidence" value="ECO:0007669"/>
    <property type="project" value="TreeGrafter"/>
</dbReference>
<dbReference type="GO" id="GO:0043190">
    <property type="term" value="C:ATP-binding cassette (ABC) transporter complex"/>
    <property type="evidence" value="ECO:0007669"/>
    <property type="project" value="InterPro"/>
</dbReference>
<name>A1WL36_VEREI</name>
<evidence type="ECO:0000313" key="11">
    <source>
        <dbReference type="Proteomes" id="UP000000374"/>
    </source>
</evidence>
<keyword evidence="5" id="KW-0812">Transmembrane</keyword>
<dbReference type="CDD" id="cd06261">
    <property type="entry name" value="TM_PBP2"/>
    <property type="match status" value="1"/>
</dbReference>
<gene>
    <name evidence="10" type="ordered locus">Veis_2598</name>
</gene>
<keyword evidence="6" id="KW-1133">Transmembrane helix</keyword>
<dbReference type="InterPro" id="IPR000515">
    <property type="entry name" value="MetI-like"/>
</dbReference>
<dbReference type="PROSITE" id="PS50928">
    <property type="entry name" value="ABC_TM1"/>
    <property type="match status" value="1"/>
</dbReference>
<evidence type="ECO:0000256" key="4">
    <source>
        <dbReference type="ARBA" id="ARBA00022475"/>
    </source>
</evidence>
<evidence type="ECO:0000256" key="8">
    <source>
        <dbReference type="RuleBase" id="RU363032"/>
    </source>
</evidence>
<dbReference type="SUPFAM" id="SSF161098">
    <property type="entry name" value="MetI-like"/>
    <property type="match status" value="1"/>
</dbReference>
<dbReference type="HOGENOM" id="CLU_019602_1_0_4"/>
<dbReference type="eggNOG" id="COG0765">
    <property type="taxonomic scope" value="Bacteria"/>
</dbReference>
<dbReference type="OrthoDB" id="6580405at2"/>
<dbReference type="InterPro" id="IPR010065">
    <property type="entry name" value="AA_ABC_transptr_permease_3TM"/>
</dbReference>
<comment type="similarity">
    <text evidence="2">Belongs to the binding-protein-dependent transport system permease family. HisMQ subfamily.</text>
</comment>
<dbReference type="RefSeq" id="WP_011810344.1">
    <property type="nucleotide sequence ID" value="NC_008786.1"/>
</dbReference>
<sequence length="223" mass="24027">MDYTFQFGSVWAALPRLAQGAQLTVLLSLAAIAIGLAIGVLCALARTSRRAWLRWPAAVYVESIRNTPFLIQLFLIYFGLASLGLRLDPIDAALVGMSINCGAYATEIVRAGIDAIAGGQLEAAHALGFPVPAIVRHVIVFPALRAVFPALASQFLLVMLGSAVVSTISVEELTGVAHLIETENFRPFEVYIVVTGIYLAIAFSLKLVFAAVERFYFQSRGRA</sequence>
<dbReference type="AlphaFoldDB" id="A1WL36"/>
<dbReference type="PANTHER" id="PTHR30614">
    <property type="entry name" value="MEMBRANE COMPONENT OF AMINO ACID ABC TRANSPORTER"/>
    <property type="match status" value="1"/>
</dbReference>
<comment type="subcellular location">
    <subcellularLocation>
        <location evidence="1">Cell inner membrane</location>
        <topology evidence="1">Multi-pass membrane protein</topology>
    </subcellularLocation>
    <subcellularLocation>
        <location evidence="8">Cell membrane</location>
        <topology evidence="8">Multi-pass membrane protein</topology>
    </subcellularLocation>
</comment>
<organism evidence="10 11">
    <name type="scientific">Verminephrobacter eiseniae (strain EF01-2)</name>
    <dbReference type="NCBI Taxonomy" id="391735"/>
    <lineage>
        <taxon>Bacteria</taxon>
        <taxon>Pseudomonadati</taxon>
        <taxon>Pseudomonadota</taxon>
        <taxon>Betaproteobacteria</taxon>
        <taxon>Burkholderiales</taxon>
        <taxon>Comamonadaceae</taxon>
        <taxon>Verminephrobacter</taxon>
    </lineage>
</organism>
<dbReference type="STRING" id="391735.Veis_2598"/>
<dbReference type="Gene3D" id="1.10.3720.10">
    <property type="entry name" value="MetI-like"/>
    <property type="match status" value="1"/>
</dbReference>
<keyword evidence="3 8" id="KW-0813">Transport</keyword>
<evidence type="ECO:0000256" key="3">
    <source>
        <dbReference type="ARBA" id="ARBA00022448"/>
    </source>
</evidence>
<dbReference type="KEGG" id="vei:Veis_2598"/>
<dbReference type="Pfam" id="PF00528">
    <property type="entry name" value="BPD_transp_1"/>
    <property type="match status" value="1"/>
</dbReference>
<proteinExistence type="inferred from homology"/>
<dbReference type="PANTHER" id="PTHR30614:SF35">
    <property type="entry name" value="ABC TRANSPORTER PERMEASE PROTEIN"/>
    <property type="match status" value="1"/>
</dbReference>
<protein>
    <submittedName>
        <fullName evidence="10">Polar amino acid ABC transporter, inner membrane subunit</fullName>
    </submittedName>
</protein>
<dbReference type="InterPro" id="IPR043429">
    <property type="entry name" value="ArtM/GltK/GlnP/TcyL/YhdX-like"/>
</dbReference>
<dbReference type="GeneID" id="76461122"/>
<dbReference type="NCBIfam" id="TIGR01726">
    <property type="entry name" value="HEQRo_perm_3TM"/>
    <property type="match status" value="1"/>
</dbReference>
<feature type="domain" description="ABC transmembrane type-1" evidence="9">
    <location>
        <begin position="21"/>
        <end position="209"/>
    </location>
</feature>
<dbReference type="EMBL" id="CP000542">
    <property type="protein sequence ID" value="ABM58343.1"/>
    <property type="molecule type" value="Genomic_DNA"/>
</dbReference>
<accession>A1WL36</accession>
<keyword evidence="11" id="KW-1185">Reference proteome</keyword>
<evidence type="ECO:0000256" key="6">
    <source>
        <dbReference type="ARBA" id="ARBA00022989"/>
    </source>
</evidence>
<evidence type="ECO:0000256" key="2">
    <source>
        <dbReference type="ARBA" id="ARBA00010072"/>
    </source>
</evidence>
<reference evidence="11" key="1">
    <citation type="submission" date="2006-12" db="EMBL/GenBank/DDBJ databases">
        <title>Complete sequence of chromosome 1 of Verminephrobacter eiseniae EF01-2.</title>
        <authorList>
            <person name="Copeland A."/>
            <person name="Lucas S."/>
            <person name="Lapidus A."/>
            <person name="Barry K."/>
            <person name="Detter J.C."/>
            <person name="Glavina del Rio T."/>
            <person name="Dalin E."/>
            <person name="Tice H."/>
            <person name="Pitluck S."/>
            <person name="Chertkov O."/>
            <person name="Brettin T."/>
            <person name="Bruce D."/>
            <person name="Han C."/>
            <person name="Tapia R."/>
            <person name="Gilna P."/>
            <person name="Schmutz J."/>
            <person name="Larimer F."/>
            <person name="Land M."/>
            <person name="Hauser L."/>
            <person name="Kyrpides N."/>
            <person name="Kim E."/>
            <person name="Stahl D."/>
            <person name="Richardson P."/>
        </authorList>
    </citation>
    <scope>NUCLEOTIDE SEQUENCE [LARGE SCALE GENOMIC DNA]</scope>
    <source>
        <strain evidence="11">EF01-2</strain>
    </source>
</reference>
<evidence type="ECO:0000259" key="9">
    <source>
        <dbReference type="PROSITE" id="PS50928"/>
    </source>
</evidence>
<dbReference type="GO" id="GO:0022857">
    <property type="term" value="F:transmembrane transporter activity"/>
    <property type="evidence" value="ECO:0007669"/>
    <property type="project" value="InterPro"/>
</dbReference>
<keyword evidence="4" id="KW-1003">Cell membrane</keyword>
<dbReference type="Proteomes" id="UP000000374">
    <property type="component" value="Chromosome"/>
</dbReference>
<keyword evidence="7" id="KW-0472">Membrane</keyword>
<evidence type="ECO:0000256" key="7">
    <source>
        <dbReference type="ARBA" id="ARBA00023136"/>
    </source>
</evidence>
<evidence type="ECO:0000256" key="1">
    <source>
        <dbReference type="ARBA" id="ARBA00004429"/>
    </source>
</evidence>
<dbReference type="InterPro" id="IPR035906">
    <property type="entry name" value="MetI-like_sf"/>
</dbReference>
<evidence type="ECO:0000313" key="10">
    <source>
        <dbReference type="EMBL" id="ABM58343.1"/>
    </source>
</evidence>
<evidence type="ECO:0000256" key="5">
    <source>
        <dbReference type="ARBA" id="ARBA00022692"/>
    </source>
</evidence>